<dbReference type="Gene3D" id="3.40.50.12780">
    <property type="entry name" value="N-terminal domain of ligase-like"/>
    <property type="match status" value="1"/>
</dbReference>
<dbReference type="AlphaFoldDB" id="F3GP67"/>
<accession>F3GP67</accession>
<dbReference type="Pfam" id="PF00501">
    <property type="entry name" value="AMP-binding"/>
    <property type="match status" value="1"/>
</dbReference>
<dbReference type="Proteomes" id="UP000004986">
    <property type="component" value="Unassembled WGS sequence"/>
</dbReference>
<organism evidence="2 3">
    <name type="scientific">Pseudomonas syringae pv. pisi str. 1704B</name>
    <dbReference type="NCBI Taxonomy" id="629263"/>
    <lineage>
        <taxon>Bacteria</taxon>
        <taxon>Pseudomonadati</taxon>
        <taxon>Pseudomonadota</taxon>
        <taxon>Gammaproteobacteria</taxon>
        <taxon>Pseudomonadales</taxon>
        <taxon>Pseudomonadaceae</taxon>
        <taxon>Pseudomonas</taxon>
        <taxon>Pseudomonas syringae</taxon>
    </lineage>
</organism>
<dbReference type="PANTHER" id="PTHR43767">
    <property type="entry name" value="LONG-CHAIN-FATTY-ACID--COA LIGASE"/>
    <property type="match status" value="1"/>
</dbReference>
<dbReference type="InterPro" id="IPR050237">
    <property type="entry name" value="ATP-dep_AMP-bd_enzyme"/>
</dbReference>
<dbReference type="InterPro" id="IPR000873">
    <property type="entry name" value="AMP-dep_synth/lig_dom"/>
</dbReference>
<feature type="non-terminal residue" evidence="2">
    <location>
        <position position="1"/>
    </location>
</feature>
<sequence length="73" mass="7964">QQLLASLGVEAGEQRLDQCIHSLFAEQAQRRADAPALTFAGQTLSYAELDAKANQLAWMLRERGVGPQVRVGL</sequence>
<evidence type="ECO:0000313" key="2">
    <source>
        <dbReference type="EMBL" id="EGH48870.1"/>
    </source>
</evidence>
<evidence type="ECO:0000259" key="1">
    <source>
        <dbReference type="Pfam" id="PF00501"/>
    </source>
</evidence>
<feature type="non-terminal residue" evidence="2">
    <location>
        <position position="73"/>
    </location>
</feature>
<evidence type="ECO:0000313" key="3">
    <source>
        <dbReference type="Proteomes" id="UP000004986"/>
    </source>
</evidence>
<dbReference type="SUPFAM" id="SSF56801">
    <property type="entry name" value="Acetyl-CoA synthetase-like"/>
    <property type="match status" value="1"/>
</dbReference>
<gene>
    <name evidence="2" type="ORF">PSYPI_43671</name>
</gene>
<protein>
    <submittedName>
        <fullName evidence="2">Peptide synthase</fullName>
    </submittedName>
</protein>
<proteinExistence type="predicted"/>
<comment type="caution">
    <text evidence="2">The sequence shown here is derived from an EMBL/GenBank/DDBJ whole genome shotgun (WGS) entry which is preliminary data.</text>
</comment>
<dbReference type="EMBL" id="AEAI01003574">
    <property type="protein sequence ID" value="EGH48870.1"/>
    <property type="molecule type" value="Genomic_DNA"/>
</dbReference>
<feature type="domain" description="AMP-dependent synthetase/ligase" evidence="1">
    <location>
        <begin position="24"/>
        <end position="73"/>
    </location>
</feature>
<keyword evidence="3" id="KW-1185">Reference proteome</keyword>
<name>F3GP67_PSESJ</name>
<dbReference type="PANTHER" id="PTHR43767:SF10">
    <property type="entry name" value="SURFACTIN SYNTHASE SUBUNIT 1"/>
    <property type="match status" value="1"/>
</dbReference>
<reference evidence="2 3" key="1">
    <citation type="journal article" date="2011" name="PLoS Pathog.">
        <title>Dynamic evolution of pathogenicity revealed by sequencing and comparative genomics of 19 Pseudomonas syringae isolates.</title>
        <authorList>
            <person name="Baltrus D.A."/>
            <person name="Nishimura M.T."/>
            <person name="Romanchuk A."/>
            <person name="Chang J.H."/>
            <person name="Mukhtar M.S."/>
            <person name="Cherkis K."/>
            <person name="Roach J."/>
            <person name="Grant S.R."/>
            <person name="Jones C.D."/>
            <person name="Dangl J.L."/>
        </authorList>
    </citation>
    <scope>NUCLEOTIDE SEQUENCE [LARGE SCALE GENOMIC DNA]</scope>
    <source>
        <strain evidence="2 3">1704B</strain>
    </source>
</reference>
<dbReference type="InterPro" id="IPR042099">
    <property type="entry name" value="ANL_N_sf"/>
</dbReference>